<dbReference type="AlphaFoldDB" id="E8ZJ39"/>
<evidence type="ECO:0000256" key="2">
    <source>
        <dbReference type="SAM" id="Phobius"/>
    </source>
</evidence>
<dbReference type="HOGENOM" id="CLU_098620_3_0_14"/>
<accession>E8ZJ39</accession>
<feature type="transmembrane region" description="Helical" evidence="2">
    <location>
        <begin position="7"/>
        <end position="25"/>
    </location>
</feature>
<keyword evidence="2" id="KW-0472">Membrane</keyword>
<reference evidence="3 4" key="1">
    <citation type="journal article" date="2011" name="J. Bacteriol.">
        <title>Complete genome sequence of Mycoplasma haemofelis, a hemotropic mycoplasma.</title>
        <authorList>
            <person name="Barker E.N."/>
            <person name="Helps C.R."/>
            <person name="Peters I.R."/>
            <person name="Darby A.C."/>
            <person name="Radford A.D."/>
            <person name="Tasker S."/>
        </authorList>
    </citation>
    <scope>NUCLEOTIDE SEQUENCE [LARGE SCALE GENOMIC DNA]</scope>
    <source>
        <strain evidence="3 4">Langford 1</strain>
    </source>
</reference>
<dbReference type="EMBL" id="FR773153">
    <property type="protein sequence ID" value="CBY93160.1"/>
    <property type="molecule type" value="Genomic_DNA"/>
</dbReference>
<dbReference type="KEGG" id="mha:HF1_11520"/>
<organism evidence="3 4">
    <name type="scientific">Mycoplasma haemofelis (strain Langford 1)</name>
    <name type="common">Haemobartonella felis</name>
    <dbReference type="NCBI Taxonomy" id="941640"/>
    <lineage>
        <taxon>Bacteria</taxon>
        <taxon>Bacillati</taxon>
        <taxon>Mycoplasmatota</taxon>
        <taxon>Mollicutes</taxon>
        <taxon>Mycoplasmataceae</taxon>
        <taxon>Mycoplasma</taxon>
    </lineage>
</organism>
<evidence type="ECO:0000313" key="3">
    <source>
        <dbReference type="EMBL" id="CBY93160.1"/>
    </source>
</evidence>
<dbReference type="OrthoDB" id="9834230at2"/>
<feature type="region of interest" description="Disordered" evidence="1">
    <location>
        <begin position="162"/>
        <end position="182"/>
    </location>
</feature>
<keyword evidence="2" id="KW-0812">Transmembrane</keyword>
<keyword evidence="4" id="KW-1185">Reference proteome</keyword>
<sequence>MSIPVKYLAGLGGAGAVGTGAYFAIPSSSSEKPKALSVKDRLERSGYSILNLNKNDTTKHATEWGQVKEAYGKETTSNLKFASVTTQDDNTIGGIKKACSSLLSSESDTSSDLEKARRWCVVPVTVASRIGDKLEFMDTSGDGDSSLWQAKLDEHKKSDSFIPKMTLTPSSSGSQPSESDLKTECGKVKDYKTFNKDFETFVLHAQNWCTKSKS</sequence>
<name>E8ZJ39_MYCHL</name>
<gene>
    <name evidence="3" type="ORF">HF1_11520</name>
</gene>
<keyword evidence="2" id="KW-1133">Transmembrane helix</keyword>
<protein>
    <submittedName>
        <fullName evidence="3">Uncharacterized protein</fullName>
    </submittedName>
</protein>
<proteinExistence type="predicted"/>
<evidence type="ECO:0000313" key="4">
    <source>
        <dbReference type="Proteomes" id="UP000008637"/>
    </source>
</evidence>
<evidence type="ECO:0000256" key="1">
    <source>
        <dbReference type="SAM" id="MobiDB-lite"/>
    </source>
</evidence>
<dbReference type="Proteomes" id="UP000008637">
    <property type="component" value="Chromosome"/>
</dbReference>